<dbReference type="Pfam" id="PF14243">
    <property type="entry name" value="R2K_3"/>
    <property type="match status" value="1"/>
</dbReference>
<dbReference type="InterPro" id="IPR025643">
    <property type="entry name" value="R2K_3"/>
</dbReference>
<protein>
    <recommendedName>
        <fullName evidence="1">ATP-grasp domain-containing protein</fullName>
    </recommendedName>
</protein>
<feature type="domain" description="ATP-grasp" evidence="1">
    <location>
        <begin position="149"/>
        <end position="254"/>
    </location>
</feature>
<dbReference type="Proteomes" id="UP000620262">
    <property type="component" value="Unassembled WGS sequence"/>
</dbReference>
<evidence type="ECO:0000259" key="1">
    <source>
        <dbReference type="Pfam" id="PF14243"/>
    </source>
</evidence>
<reference evidence="2 3" key="1">
    <citation type="submission" date="2020-10" db="EMBL/GenBank/DDBJ databases">
        <title>Sequencing the genomes of 1000 actinobacteria strains.</title>
        <authorList>
            <person name="Klenk H.-P."/>
        </authorList>
    </citation>
    <scope>NUCLEOTIDE SEQUENCE [LARGE SCALE GENOMIC DNA]</scope>
    <source>
        <strain evidence="2 3">DSM 7307</strain>
    </source>
</reference>
<keyword evidence="3" id="KW-1185">Reference proteome</keyword>
<gene>
    <name evidence="2" type="ORF">H4W29_003704</name>
</gene>
<dbReference type="RefSeq" id="WP_192730214.1">
    <property type="nucleotide sequence ID" value="NZ_BAAAVL010000013.1"/>
</dbReference>
<accession>A0ABR9ITK4</accession>
<proteinExistence type="predicted"/>
<comment type="caution">
    <text evidence="2">The sequence shown here is derived from an EMBL/GenBank/DDBJ whole genome shotgun (WGS) entry which is preliminary data.</text>
</comment>
<evidence type="ECO:0000313" key="2">
    <source>
        <dbReference type="EMBL" id="MBE1506523.1"/>
    </source>
</evidence>
<sequence>MQWLLQEFDDTRKLAEALDRLAIPYTWHKVVPFVGELIPEPAVADPEAVVMFGAYSLWRYAEAKGYWPGVFKLRPFVEEEAWHPYLLNGADALFMTLREVPEHLAADGKEWFLRPVDDSKEEPGNVKSTGEIIHMAQRVLALDEDEIPDGSLRHDTLLMLTKPVRILREWRIWAVNGRVVTYSLYKDGSRVIHRHEIDDDALDFAQHMVDINPGYSPAYVVDICRTEEGLKIVETNCVNAAGFYAADLAKLAAAIDGLVRLGSSR</sequence>
<organism evidence="2 3">
    <name type="scientific">Rhizobium viscosum</name>
    <name type="common">Arthrobacter viscosus</name>
    <dbReference type="NCBI Taxonomy" id="1673"/>
    <lineage>
        <taxon>Bacteria</taxon>
        <taxon>Pseudomonadati</taxon>
        <taxon>Pseudomonadota</taxon>
        <taxon>Alphaproteobacteria</taxon>
        <taxon>Hyphomicrobiales</taxon>
        <taxon>Rhizobiaceae</taxon>
        <taxon>Rhizobium/Agrobacterium group</taxon>
        <taxon>Rhizobium</taxon>
    </lineage>
</organism>
<evidence type="ECO:0000313" key="3">
    <source>
        <dbReference type="Proteomes" id="UP000620262"/>
    </source>
</evidence>
<dbReference type="EMBL" id="JADBEC010000001">
    <property type="protein sequence ID" value="MBE1506523.1"/>
    <property type="molecule type" value="Genomic_DNA"/>
</dbReference>
<name>A0ABR9ITK4_RHIVS</name>